<evidence type="ECO:0000313" key="2">
    <source>
        <dbReference type="Proteomes" id="UP000256661"/>
    </source>
</evidence>
<dbReference type="Proteomes" id="UP000256661">
    <property type="component" value="Unassembled WGS sequence"/>
</dbReference>
<organism evidence="1 2">
    <name type="scientific">Thermomonospora umbrina</name>
    <dbReference type="NCBI Taxonomy" id="111806"/>
    <lineage>
        <taxon>Bacteria</taxon>
        <taxon>Bacillati</taxon>
        <taxon>Actinomycetota</taxon>
        <taxon>Actinomycetes</taxon>
        <taxon>Streptosporangiales</taxon>
        <taxon>Thermomonosporaceae</taxon>
        <taxon>Thermomonospora</taxon>
    </lineage>
</organism>
<gene>
    <name evidence="1" type="ORF">DFJ69_0305</name>
</gene>
<evidence type="ECO:0000313" key="1">
    <source>
        <dbReference type="EMBL" id="REE94936.1"/>
    </source>
</evidence>
<reference evidence="1 2" key="1">
    <citation type="submission" date="2018-08" db="EMBL/GenBank/DDBJ databases">
        <title>Sequencing the genomes of 1000 actinobacteria strains.</title>
        <authorList>
            <person name="Klenk H.-P."/>
        </authorList>
    </citation>
    <scope>NUCLEOTIDE SEQUENCE [LARGE SCALE GENOMIC DNA]</scope>
    <source>
        <strain evidence="1 2">DSM 43927</strain>
    </source>
</reference>
<keyword evidence="2" id="KW-1185">Reference proteome</keyword>
<name>A0A3D9SGA3_9ACTN</name>
<dbReference type="AlphaFoldDB" id="A0A3D9SGA3"/>
<protein>
    <submittedName>
        <fullName evidence="1">Uncharacterized protein</fullName>
    </submittedName>
</protein>
<accession>A0A3D9SGA3</accession>
<dbReference type="EMBL" id="QTTT01000001">
    <property type="protein sequence ID" value="REE94936.1"/>
    <property type="molecule type" value="Genomic_DNA"/>
</dbReference>
<comment type="caution">
    <text evidence="1">The sequence shown here is derived from an EMBL/GenBank/DDBJ whole genome shotgun (WGS) entry which is preliminary data.</text>
</comment>
<sequence>MDRNTSRKGFTIMAEFTNGDGCGFGRLASRLDLARWQLRLAGERGLVPPPDLTGGRWSAALVEETARRATDIRSALGEEPPIGAIKAAERLSVRIGLDVERADVEALVVAGALPLIDHYQGRALYDPHDLDGLDADHVTETVRARKGALFDTVHAKGAATLLGCSSDQFTRIAAHHGLTPDQLGRYPLAEVKRLAADRDLRAAIVELRRTAALDSAHRDATRAERTIDHWLQRCSDYLTDPTANPPDTRPLTRALRTLATSRAALERDDAFEEERSAS</sequence>
<proteinExistence type="predicted"/>